<proteinExistence type="predicted"/>
<gene>
    <name evidence="2" type="ORF">MACH21_30050</name>
</gene>
<feature type="signal peptide" evidence="1">
    <location>
        <begin position="1"/>
        <end position="20"/>
    </location>
</feature>
<evidence type="ECO:0000256" key="1">
    <source>
        <dbReference type="SAM" id="SignalP"/>
    </source>
</evidence>
<keyword evidence="3" id="KW-1185">Reference proteome</keyword>
<evidence type="ECO:0000313" key="3">
    <source>
        <dbReference type="Proteomes" id="UP001337723"/>
    </source>
</evidence>
<dbReference type="EMBL" id="AP027266">
    <property type="protein sequence ID" value="BDW86828.1"/>
    <property type="molecule type" value="Genomic_DNA"/>
</dbReference>
<reference evidence="2 3" key="1">
    <citation type="submission" date="2023-01" db="EMBL/GenBank/DDBJ databases">
        <title>Complete genome sequence of Roseicyclus marinus strain Dej080120_10.</title>
        <authorList>
            <person name="Ueki S."/>
            <person name="Maruyama F."/>
        </authorList>
    </citation>
    <scope>NUCLEOTIDE SEQUENCE [LARGE SCALE GENOMIC DNA]</scope>
    <source>
        <strain evidence="2 3">Dej080120_10</strain>
    </source>
</reference>
<dbReference type="AlphaFoldDB" id="A0AA48HEK0"/>
<evidence type="ECO:0000313" key="2">
    <source>
        <dbReference type="EMBL" id="BDW86828.1"/>
    </source>
</evidence>
<keyword evidence="1" id="KW-0732">Signal</keyword>
<name>A0AA48HEK0_9RHOB</name>
<protein>
    <submittedName>
        <fullName evidence="2">Uncharacterized protein</fullName>
    </submittedName>
</protein>
<dbReference type="KEGG" id="rmai:MACH21_30050"/>
<dbReference type="Proteomes" id="UP001337723">
    <property type="component" value="Chromosome"/>
</dbReference>
<feature type="chain" id="PRO_5041257237" evidence="1">
    <location>
        <begin position="21"/>
        <end position="162"/>
    </location>
</feature>
<organism evidence="2 3">
    <name type="scientific">Roseicyclus marinus</name>
    <dbReference type="NCBI Taxonomy" id="2161673"/>
    <lineage>
        <taxon>Bacteria</taxon>
        <taxon>Pseudomonadati</taxon>
        <taxon>Pseudomonadota</taxon>
        <taxon>Alphaproteobacteria</taxon>
        <taxon>Rhodobacterales</taxon>
        <taxon>Roseobacteraceae</taxon>
        <taxon>Roseicyclus</taxon>
    </lineage>
</organism>
<sequence>MKTAFLATAAALAFAVPAAAQTQFEAALGVTPGEFTTAELIQLDRAYEENDTNTINFILSGGSNLSPEEIERRGLEQAVNRAIEEGDVTFARNLLDARGVTQDGTTVSARGGADLPVWLQNVADDLRIDASDFTRGELIALAFHHEEGDTGAVQGMISRITQ</sequence>
<dbReference type="RefSeq" id="WP_338272875.1">
    <property type="nucleotide sequence ID" value="NZ_AP027266.1"/>
</dbReference>
<accession>A0AA48HEK0</accession>